<dbReference type="InterPro" id="IPR036397">
    <property type="entry name" value="RNaseH_sf"/>
</dbReference>
<dbReference type="Proteomes" id="UP000008311">
    <property type="component" value="Unassembled WGS sequence"/>
</dbReference>
<evidence type="ECO:0000313" key="1">
    <source>
        <dbReference type="EMBL" id="EEF23892.1"/>
    </source>
</evidence>
<sequence>KQLGFDLDYVDPVTHNPVPWAKAEPALIQRIREAPWKIIDVETTGLNPASKEQTFSNKSYQRGVDSELRLRVMSVLIPAPSGMPTATGVMVESFDIDQLDGRERMAVCSACFTNVVIAHNAGFDAYWTRLFAETEPTLLLDSMLLARILYPEQPLVMARMCSDENEDYELKAEAEMMFMKGASG</sequence>
<organism evidence="1 2">
    <name type="scientific">Ricinus communis</name>
    <name type="common">Castor bean</name>
    <dbReference type="NCBI Taxonomy" id="3988"/>
    <lineage>
        <taxon>Eukaryota</taxon>
        <taxon>Viridiplantae</taxon>
        <taxon>Streptophyta</taxon>
        <taxon>Embryophyta</taxon>
        <taxon>Tracheophyta</taxon>
        <taxon>Spermatophyta</taxon>
        <taxon>Magnoliopsida</taxon>
        <taxon>eudicotyledons</taxon>
        <taxon>Gunneridae</taxon>
        <taxon>Pentapetalae</taxon>
        <taxon>rosids</taxon>
        <taxon>fabids</taxon>
        <taxon>Malpighiales</taxon>
        <taxon>Euphorbiaceae</taxon>
        <taxon>Acalyphoideae</taxon>
        <taxon>Acalypheae</taxon>
        <taxon>Ricinus</taxon>
    </lineage>
</organism>
<feature type="non-terminal residue" evidence="1">
    <location>
        <position position="1"/>
    </location>
</feature>
<accession>B9TJS2</accession>
<dbReference type="AlphaFoldDB" id="B9TJS2"/>
<keyword evidence="2" id="KW-1185">Reference proteome</keyword>
<dbReference type="GO" id="GO:0003676">
    <property type="term" value="F:nucleic acid binding"/>
    <property type="evidence" value="ECO:0007669"/>
    <property type="project" value="InterPro"/>
</dbReference>
<dbReference type="EMBL" id="EQ984303">
    <property type="protein sequence ID" value="EEF23892.1"/>
    <property type="molecule type" value="Genomic_DNA"/>
</dbReference>
<dbReference type="InParanoid" id="B9TJS2"/>
<proteinExistence type="predicted"/>
<protein>
    <submittedName>
        <fullName evidence="1">Uncharacterized protein</fullName>
    </submittedName>
</protein>
<feature type="non-terminal residue" evidence="1">
    <location>
        <position position="184"/>
    </location>
</feature>
<reference evidence="2" key="1">
    <citation type="journal article" date="2010" name="Nat. Biotechnol.">
        <title>Draft genome sequence of the oilseed species Ricinus communis.</title>
        <authorList>
            <person name="Chan A.P."/>
            <person name="Crabtree J."/>
            <person name="Zhao Q."/>
            <person name="Lorenzi H."/>
            <person name="Orvis J."/>
            <person name="Puiu D."/>
            <person name="Melake-Berhan A."/>
            <person name="Jones K.M."/>
            <person name="Redman J."/>
            <person name="Chen G."/>
            <person name="Cahoon E.B."/>
            <person name="Gedil M."/>
            <person name="Stanke M."/>
            <person name="Haas B.J."/>
            <person name="Wortman J.R."/>
            <person name="Fraser-Liggett C.M."/>
            <person name="Ravel J."/>
            <person name="Rabinowicz P.D."/>
        </authorList>
    </citation>
    <scope>NUCLEOTIDE SEQUENCE [LARGE SCALE GENOMIC DNA]</scope>
    <source>
        <strain evidence="2">cv. Hale</strain>
    </source>
</reference>
<evidence type="ECO:0000313" key="2">
    <source>
        <dbReference type="Proteomes" id="UP000008311"/>
    </source>
</evidence>
<gene>
    <name evidence="1" type="ORF">RCOM_1864220</name>
</gene>
<name>B9TJS2_RICCO</name>
<dbReference type="Gene3D" id="3.30.420.10">
    <property type="entry name" value="Ribonuclease H-like superfamily/Ribonuclease H"/>
    <property type="match status" value="1"/>
</dbReference>
<dbReference type="SUPFAM" id="SSF53098">
    <property type="entry name" value="Ribonuclease H-like"/>
    <property type="match status" value="1"/>
</dbReference>
<dbReference type="InterPro" id="IPR012337">
    <property type="entry name" value="RNaseH-like_sf"/>
</dbReference>